<keyword evidence="2" id="KW-1185">Reference proteome</keyword>
<reference evidence="1" key="1">
    <citation type="journal article" date="2012" name="Nat. Biotechnol.">
        <title>Draft genome sequence of pigeonpea (Cajanus cajan), an orphan legume crop of resource-poor farmers.</title>
        <authorList>
            <person name="Varshney R.K."/>
            <person name="Chen W."/>
            <person name="Li Y."/>
            <person name="Bharti A.K."/>
            <person name="Saxena R.K."/>
            <person name="Schlueter J.A."/>
            <person name="Donoghue M.T."/>
            <person name="Azam S."/>
            <person name="Fan G."/>
            <person name="Whaley A.M."/>
            <person name="Farmer A.D."/>
            <person name="Sheridan J."/>
            <person name="Iwata A."/>
            <person name="Tuteja R."/>
            <person name="Penmetsa R.V."/>
            <person name="Wu W."/>
            <person name="Upadhyaya H.D."/>
            <person name="Yang S.P."/>
            <person name="Shah T."/>
            <person name="Saxena K.B."/>
            <person name="Michael T."/>
            <person name="McCombie W.R."/>
            <person name="Yang B."/>
            <person name="Zhang G."/>
            <person name="Yang H."/>
            <person name="Wang J."/>
            <person name="Spillane C."/>
            <person name="Cook D.R."/>
            <person name="May G.D."/>
            <person name="Xu X."/>
            <person name="Jackson S.A."/>
        </authorList>
    </citation>
    <scope>NUCLEOTIDE SEQUENCE [LARGE SCALE GENOMIC DNA]</scope>
</reference>
<protein>
    <submittedName>
        <fullName evidence="1">Phylloplanin</fullName>
    </submittedName>
</protein>
<dbReference type="Gramene" id="C.cajan_41963.t">
    <property type="protein sequence ID" value="C.cajan_41963.t"/>
    <property type="gene ID" value="C.cajan_41963"/>
</dbReference>
<gene>
    <name evidence="1" type="ORF">KK1_045798</name>
</gene>
<dbReference type="Proteomes" id="UP000075243">
    <property type="component" value="Unassembled WGS sequence"/>
</dbReference>
<sequence>MAIPHAKAQLGLINALLGSVNVQGTVFCTSKDNMGVKGVIPVFSNAQVQVVCGGKEISNARTDENGKFSIMMDSLVLDLSSLLNGCNMVVATPLSNCNTNLPSAGALISTLQFAGITRIGTQTITDIIPSGFHFLPST</sequence>
<dbReference type="OMA" id="IPHAKAQ"/>
<dbReference type="AlphaFoldDB" id="A0A151QSY4"/>
<organism evidence="1 2">
    <name type="scientific">Cajanus cajan</name>
    <name type="common">Pigeon pea</name>
    <name type="synonym">Cajanus indicus</name>
    <dbReference type="NCBI Taxonomy" id="3821"/>
    <lineage>
        <taxon>Eukaryota</taxon>
        <taxon>Viridiplantae</taxon>
        <taxon>Streptophyta</taxon>
        <taxon>Embryophyta</taxon>
        <taxon>Tracheophyta</taxon>
        <taxon>Spermatophyta</taxon>
        <taxon>Magnoliopsida</taxon>
        <taxon>eudicotyledons</taxon>
        <taxon>Gunneridae</taxon>
        <taxon>Pentapetalae</taxon>
        <taxon>rosids</taxon>
        <taxon>fabids</taxon>
        <taxon>Fabales</taxon>
        <taxon>Fabaceae</taxon>
        <taxon>Papilionoideae</taxon>
        <taxon>50 kb inversion clade</taxon>
        <taxon>NPAAA clade</taxon>
        <taxon>indigoferoid/millettioid clade</taxon>
        <taxon>Phaseoleae</taxon>
        <taxon>Cajanus</taxon>
    </lineage>
</organism>
<proteinExistence type="predicted"/>
<dbReference type="Pfam" id="PF01190">
    <property type="entry name" value="Pollen_Ole_e_1"/>
    <property type="match status" value="1"/>
</dbReference>
<dbReference type="PANTHER" id="PTHR34458:SF5">
    <property type="entry name" value="POLLEN OLE E 1 ALLERGEN AND EXTENSIN FAMILY PROTEIN"/>
    <property type="match status" value="1"/>
</dbReference>
<dbReference type="STRING" id="3821.A0A151QSY4"/>
<evidence type="ECO:0000313" key="1">
    <source>
        <dbReference type="EMBL" id="KYP33346.1"/>
    </source>
</evidence>
<dbReference type="PANTHER" id="PTHR34458">
    <property type="entry name" value="POLLEN OLE E 1 ALLERGEN AND EXTENSIN FAMILY PROTEIN-RELATED"/>
    <property type="match status" value="1"/>
</dbReference>
<dbReference type="EMBL" id="KQ484911">
    <property type="protein sequence ID" value="KYP33346.1"/>
    <property type="molecule type" value="Genomic_DNA"/>
</dbReference>
<evidence type="ECO:0000313" key="2">
    <source>
        <dbReference type="Proteomes" id="UP000075243"/>
    </source>
</evidence>
<accession>A0A151QSY4</accession>
<dbReference type="InterPro" id="IPR040404">
    <property type="entry name" value="Phylloplanin-like"/>
</dbReference>
<name>A0A151QSY4_CAJCA</name>